<reference evidence="3" key="1">
    <citation type="submission" date="2016-10" db="EMBL/GenBank/DDBJ databases">
        <authorList>
            <person name="Varghese N."/>
            <person name="Submissions S."/>
        </authorList>
    </citation>
    <scope>NUCLEOTIDE SEQUENCE [LARGE SCALE GENOMIC DNA]</scope>
    <source>
        <strain evidence="3">CGMCC 4.6856</strain>
    </source>
</reference>
<keyword evidence="2" id="KW-0378">Hydrolase</keyword>
<organism evidence="2 3">
    <name type="scientific">Microlunatus flavus</name>
    <dbReference type="NCBI Taxonomy" id="1036181"/>
    <lineage>
        <taxon>Bacteria</taxon>
        <taxon>Bacillati</taxon>
        <taxon>Actinomycetota</taxon>
        <taxon>Actinomycetes</taxon>
        <taxon>Propionibacteriales</taxon>
        <taxon>Propionibacteriaceae</taxon>
        <taxon>Microlunatus</taxon>
    </lineage>
</organism>
<sequence>MWIVGASRGSEAAALVAVRRHDLVHGLVDLSPSATVGCAYVPAGGGGCADSAWSAGGKPLPFTVMFDDPVPTDEPRAIIPVEEVDGPVLTLCGGSDLVWASCASSDAIQQRLRRHGSRFAHLALAYPDAGHGIDLPMPYLPAAPAALGALPTYGSTPGANDVARADAWPKVLDFIRQAR</sequence>
<gene>
    <name evidence="2" type="ORF">SAMN05421756_101538</name>
</gene>
<protein>
    <submittedName>
        <fullName evidence="2">BAAT / Acyl-CoA thioester hydrolase C terminal</fullName>
    </submittedName>
</protein>
<dbReference type="GO" id="GO:0006637">
    <property type="term" value="P:acyl-CoA metabolic process"/>
    <property type="evidence" value="ECO:0007669"/>
    <property type="project" value="TreeGrafter"/>
</dbReference>
<dbReference type="Proteomes" id="UP000198504">
    <property type="component" value="Unassembled WGS sequence"/>
</dbReference>
<dbReference type="STRING" id="1036181.SAMN05421756_101538"/>
<dbReference type="AlphaFoldDB" id="A0A1H9AAR5"/>
<dbReference type="PANTHER" id="PTHR10824">
    <property type="entry name" value="ACYL-COENZYME A THIOESTERASE-RELATED"/>
    <property type="match status" value="1"/>
</dbReference>
<evidence type="ECO:0000313" key="3">
    <source>
        <dbReference type="Proteomes" id="UP000198504"/>
    </source>
</evidence>
<dbReference type="GO" id="GO:0047617">
    <property type="term" value="F:fatty acyl-CoA hydrolase activity"/>
    <property type="evidence" value="ECO:0007669"/>
    <property type="project" value="TreeGrafter"/>
</dbReference>
<keyword evidence="3" id="KW-1185">Reference proteome</keyword>
<dbReference type="PANTHER" id="PTHR10824:SF4">
    <property type="entry name" value="ACYL-COENZYME A THIOESTERASE 1-LIKE"/>
    <property type="match status" value="1"/>
</dbReference>
<evidence type="ECO:0000259" key="1">
    <source>
        <dbReference type="Pfam" id="PF08840"/>
    </source>
</evidence>
<dbReference type="EMBL" id="FOFA01000001">
    <property type="protein sequence ID" value="SEP73749.1"/>
    <property type="molecule type" value="Genomic_DNA"/>
</dbReference>
<dbReference type="InterPro" id="IPR014940">
    <property type="entry name" value="BAAT_C"/>
</dbReference>
<dbReference type="GO" id="GO:0006631">
    <property type="term" value="P:fatty acid metabolic process"/>
    <property type="evidence" value="ECO:0007669"/>
    <property type="project" value="TreeGrafter"/>
</dbReference>
<accession>A0A1H9AAR5</accession>
<dbReference type="SUPFAM" id="SSF53474">
    <property type="entry name" value="alpha/beta-Hydrolases"/>
    <property type="match status" value="1"/>
</dbReference>
<proteinExistence type="predicted"/>
<name>A0A1H9AAR5_9ACTN</name>
<evidence type="ECO:0000313" key="2">
    <source>
        <dbReference type="EMBL" id="SEP73749.1"/>
    </source>
</evidence>
<feature type="domain" description="BAAT/Acyl-CoA thioester hydrolase C-terminal" evidence="1">
    <location>
        <begin position="63"/>
        <end position="177"/>
    </location>
</feature>
<dbReference type="Pfam" id="PF08840">
    <property type="entry name" value="BAAT_C"/>
    <property type="match status" value="1"/>
</dbReference>
<dbReference type="Gene3D" id="3.40.50.1820">
    <property type="entry name" value="alpha/beta hydrolase"/>
    <property type="match status" value="1"/>
</dbReference>
<dbReference type="InterPro" id="IPR029058">
    <property type="entry name" value="AB_hydrolase_fold"/>
</dbReference>